<name>A0AAF3JAL1_9BILA</name>
<evidence type="ECO:0000313" key="3">
    <source>
        <dbReference type="WBParaSite" id="MBELARI_LOCUS6949"/>
    </source>
</evidence>
<keyword evidence="2" id="KW-1185">Reference proteome</keyword>
<dbReference type="AlphaFoldDB" id="A0AAF3JAL1"/>
<dbReference type="Proteomes" id="UP000887575">
    <property type="component" value="Unassembled WGS sequence"/>
</dbReference>
<feature type="compositionally biased region" description="Polar residues" evidence="1">
    <location>
        <begin position="1"/>
        <end position="10"/>
    </location>
</feature>
<feature type="compositionally biased region" description="Low complexity" evidence="1">
    <location>
        <begin position="22"/>
        <end position="34"/>
    </location>
</feature>
<proteinExistence type="predicted"/>
<accession>A0AAF3JAL1</accession>
<evidence type="ECO:0000313" key="2">
    <source>
        <dbReference type="Proteomes" id="UP000887575"/>
    </source>
</evidence>
<sequence>MTTFPSNLQLRDSEREAEEGCSIQSQSTQISSQSAEEITETTAGPSVAGNQSVQPSLSHQRITTPIPPEASINSPQPPQALYQIECVHSFLAGRLQKMDQQSVKERPFESTKNQLVQFSSRPVHLLDKALVVDKNISEMSSVDVEVVMVAAVKIAGKFELGPEYENRMWDRLKSVVCNPKLQWQEDKINQWESQLLEFFDFAISRKHLLHFLHIFGY</sequence>
<protein>
    <submittedName>
        <fullName evidence="3">Uncharacterized protein</fullName>
    </submittedName>
</protein>
<reference evidence="3" key="1">
    <citation type="submission" date="2024-02" db="UniProtKB">
        <authorList>
            <consortium name="WormBaseParasite"/>
        </authorList>
    </citation>
    <scope>IDENTIFICATION</scope>
</reference>
<evidence type="ECO:0000256" key="1">
    <source>
        <dbReference type="SAM" id="MobiDB-lite"/>
    </source>
</evidence>
<feature type="region of interest" description="Disordered" evidence="1">
    <location>
        <begin position="1"/>
        <end position="75"/>
    </location>
</feature>
<organism evidence="2 3">
    <name type="scientific">Mesorhabditis belari</name>
    <dbReference type="NCBI Taxonomy" id="2138241"/>
    <lineage>
        <taxon>Eukaryota</taxon>
        <taxon>Metazoa</taxon>
        <taxon>Ecdysozoa</taxon>
        <taxon>Nematoda</taxon>
        <taxon>Chromadorea</taxon>
        <taxon>Rhabditida</taxon>
        <taxon>Rhabditina</taxon>
        <taxon>Rhabditomorpha</taxon>
        <taxon>Rhabditoidea</taxon>
        <taxon>Rhabditidae</taxon>
        <taxon>Mesorhabditinae</taxon>
        <taxon>Mesorhabditis</taxon>
    </lineage>
</organism>
<feature type="compositionally biased region" description="Polar residues" evidence="1">
    <location>
        <begin position="40"/>
        <end position="63"/>
    </location>
</feature>
<dbReference type="WBParaSite" id="MBELARI_LOCUS6949">
    <property type="protein sequence ID" value="MBELARI_LOCUS6949"/>
    <property type="gene ID" value="MBELARI_LOCUS6949"/>
</dbReference>